<dbReference type="EMBL" id="FNAK01000006">
    <property type="protein sequence ID" value="SDE40712.1"/>
    <property type="molecule type" value="Genomic_DNA"/>
</dbReference>
<evidence type="ECO:0000256" key="14">
    <source>
        <dbReference type="SAM" id="MobiDB-lite"/>
    </source>
</evidence>
<dbReference type="InterPro" id="IPR006135">
    <property type="entry name" value="T3SS_substrate_exporter"/>
</dbReference>
<dbReference type="GO" id="GO:0005886">
    <property type="term" value="C:plasma membrane"/>
    <property type="evidence" value="ECO:0007669"/>
    <property type="project" value="UniProtKB-SubCell"/>
</dbReference>
<evidence type="ECO:0000256" key="6">
    <source>
        <dbReference type="ARBA" id="ARBA00022692"/>
    </source>
</evidence>
<evidence type="ECO:0000256" key="13">
    <source>
        <dbReference type="RuleBase" id="RU364091"/>
    </source>
</evidence>
<dbReference type="RefSeq" id="WP_068306650.1">
    <property type="nucleotide sequence ID" value="NZ_FNAK01000006.1"/>
</dbReference>
<dbReference type="OrthoDB" id="9807950at2"/>
<keyword evidence="10 13" id="KW-0472">Membrane</keyword>
<dbReference type="GO" id="GO:0009306">
    <property type="term" value="P:protein secretion"/>
    <property type="evidence" value="ECO:0007669"/>
    <property type="project" value="InterPro"/>
</dbReference>
<comment type="similarity">
    <text evidence="2 13">Belongs to the type III secretion exporter family.</text>
</comment>
<dbReference type="Pfam" id="PF01312">
    <property type="entry name" value="Bac_export_2"/>
    <property type="match status" value="1"/>
</dbReference>
<dbReference type="AlphaFoldDB" id="A0A1G7CN06"/>
<feature type="transmembrane region" description="Helical" evidence="13">
    <location>
        <begin position="185"/>
        <end position="211"/>
    </location>
</feature>
<sequence length="359" mass="39804">MADEDESQKTEEPTPKRLREAEEKGDVAQSQEVKTFFMLAIAAIVIGAGGGFIGTTVADTLYVHMSTLHLMDTDQIGPLESLMPTMWRVFLVLLVPFGALVVAAIASNMMQHKTTITFEKIKPSFKKLSPISNAKKWAPDKLGVEAFKLIAKLTAVSAVIVIIVYPERGRMDTLMLLPVVDVVVLIHSMIIKLLIGVLIVMAVVAAIDFSYQSYQHIKKLRMTKQQVKDEHKQTDGDPKVKGRLRSIRMERARQRMMSAVPDADVVITNPTHFAVALEYKHGTMDVPMVVAKGVEGVALKIREVATEHGVPIVENPPLARALYATVEIDEEVPPDHYKAVAEVISYIMKLRRAGFKPSR</sequence>
<evidence type="ECO:0000256" key="8">
    <source>
        <dbReference type="ARBA" id="ARBA00022927"/>
    </source>
</evidence>
<feature type="region of interest" description="Disordered" evidence="14">
    <location>
        <begin position="1"/>
        <end position="26"/>
    </location>
</feature>
<evidence type="ECO:0000313" key="15">
    <source>
        <dbReference type="EMBL" id="SDE40712.1"/>
    </source>
</evidence>
<proteinExistence type="inferred from homology"/>
<feature type="transmembrane region" description="Helical" evidence="13">
    <location>
        <begin position="36"/>
        <end position="65"/>
    </location>
</feature>
<keyword evidence="6 13" id="KW-0812">Transmembrane</keyword>
<evidence type="ECO:0000256" key="11">
    <source>
        <dbReference type="ARBA" id="ARBA00023225"/>
    </source>
</evidence>
<reference evidence="15 16" key="1">
    <citation type="submission" date="2016-10" db="EMBL/GenBank/DDBJ databases">
        <authorList>
            <person name="de Groot N.N."/>
        </authorList>
    </citation>
    <scope>NUCLEOTIDE SEQUENCE [LARGE SCALE GENOMIC DNA]</scope>
    <source>
        <strain evidence="15 16">CGMCC 1.9109</strain>
    </source>
</reference>
<keyword evidence="9 13" id="KW-1133">Transmembrane helix</keyword>
<dbReference type="Gene3D" id="6.10.250.2080">
    <property type="match status" value="1"/>
</dbReference>
<keyword evidence="5 13" id="KW-1003">Cell membrane</keyword>
<feature type="transmembrane region" description="Helical" evidence="13">
    <location>
        <begin position="85"/>
        <end position="106"/>
    </location>
</feature>
<evidence type="ECO:0000256" key="7">
    <source>
        <dbReference type="ARBA" id="ARBA00022795"/>
    </source>
</evidence>
<name>A0A1G7CN06_9PROT</name>
<dbReference type="Gene3D" id="3.40.1690.10">
    <property type="entry name" value="secretion proteins EscU"/>
    <property type="match status" value="1"/>
</dbReference>
<keyword evidence="8 13" id="KW-0653">Protein transport</keyword>
<comment type="function">
    <text evidence="12 13">Required for formation of the rod structure in the basal body of the flagellar apparatus. Together with FliI and FliH, may constitute the export apparatus of flagellin.</text>
</comment>
<gene>
    <name evidence="13" type="primary">flhB</name>
    <name evidence="15" type="ORF">SAMN04488071_2871</name>
</gene>
<evidence type="ECO:0000256" key="3">
    <source>
        <dbReference type="ARBA" id="ARBA00021622"/>
    </source>
</evidence>
<evidence type="ECO:0000256" key="1">
    <source>
        <dbReference type="ARBA" id="ARBA00004651"/>
    </source>
</evidence>
<dbReference type="PRINTS" id="PR00950">
    <property type="entry name" value="TYPE3IMSPROT"/>
</dbReference>
<protein>
    <recommendedName>
        <fullName evidence="3 13">Flagellar biosynthetic protein FlhB</fullName>
    </recommendedName>
</protein>
<dbReference type="GO" id="GO:0044780">
    <property type="term" value="P:bacterial-type flagellum assembly"/>
    <property type="evidence" value="ECO:0007669"/>
    <property type="project" value="InterPro"/>
</dbReference>
<accession>A0A1G7CN06</accession>
<feature type="compositionally biased region" description="Basic and acidic residues" evidence="14">
    <location>
        <begin position="7"/>
        <end position="26"/>
    </location>
</feature>
<organism evidence="15 16">
    <name type="scientific">Kordiimonas lacus</name>
    <dbReference type="NCBI Taxonomy" id="637679"/>
    <lineage>
        <taxon>Bacteria</taxon>
        <taxon>Pseudomonadati</taxon>
        <taxon>Pseudomonadota</taxon>
        <taxon>Alphaproteobacteria</taxon>
        <taxon>Kordiimonadales</taxon>
        <taxon>Kordiimonadaceae</taxon>
        <taxon>Kordiimonas</taxon>
    </lineage>
</organism>
<keyword evidence="11 13" id="KW-1006">Bacterial flagellum protein export</keyword>
<keyword evidence="15" id="KW-0969">Cilium</keyword>
<evidence type="ECO:0000256" key="2">
    <source>
        <dbReference type="ARBA" id="ARBA00010690"/>
    </source>
</evidence>
<comment type="subcellular location">
    <subcellularLocation>
        <location evidence="1">Cell membrane</location>
        <topology evidence="1">Multi-pass membrane protein</topology>
    </subcellularLocation>
</comment>
<dbReference type="FunFam" id="3.40.1690.10:FF:000001">
    <property type="entry name" value="Flagellar biosynthetic protein FlhB"/>
    <property type="match status" value="1"/>
</dbReference>
<dbReference type="PANTHER" id="PTHR30531">
    <property type="entry name" value="FLAGELLAR BIOSYNTHETIC PROTEIN FLHB"/>
    <property type="match status" value="1"/>
</dbReference>
<dbReference type="PANTHER" id="PTHR30531:SF12">
    <property type="entry name" value="FLAGELLAR BIOSYNTHETIC PROTEIN FLHB"/>
    <property type="match status" value="1"/>
</dbReference>
<evidence type="ECO:0000256" key="12">
    <source>
        <dbReference type="ARBA" id="ARBA00025078"/>
    </source>
</evidence>
<keyword evidence="4 13" id="KW-0813">Transport</keyword>
<dbReference type="Proteomes" id="UP000183685">
    <property type="component" value="Unassembled WGS sequence"/>
</dbReference>
<dbReference type="InterPro" id="IPR006136">
    <property type="entry name" value="FlhB"/>
</dbReference>
<keyword evidence="7 13" id="KW-1005">Bacterial flagellum biogenesis</keyword>
<evidence type="ECO:0000313" key="16">
    <source>
        <dbReference type="Proteomes" id="UP000183685"/>
    </source>
</evidence>
<evidence type="ECO:0000256" key="9">
    <source>
        <dbReference type="ARBA" id="ARBA00022989"/>
    </source>
</evidence>
<evidence type="ECO:0000256" key="10">
    <source>
        <dbReference type="ARBA" id="ARBA00023136"/>
    </source>
</evidence>
<dbReference type="InterPro" id="IPR029025">
    <property type="entry name" value="T3SS_substrate_exporter_C"/>
</dbReference>
<keyword evidence="15" id="KW-0282">Flagellum</keyword>
<dbReference type="NCBIfam" id="TIGR00328">
    <property type="entry name" value="flhB"/>
    <property type="match status" value="1"/>
</dbReference>
<dbReference type="STRING" id="637679.GCA_001550055_03050"/>
<dbReference type="SUPFAM" id="SSF160544">
    <property type="entry name" value="EscU C-terminal domain-like"/>
    <property type="match status" value="1"/>
</dbReference>
<keyword evidence="16" id="KW-1185">Reference proteome</keyword>
<evidence type="ECO:0000256" key="4">
    <source>
        <dbReference type="ARBA" id="ARBA00022448"/>
    </source>
</evidence>
<feature type="transmembrane region" description="Helical" evidence="13">
    <location>
        <begin position="146"/>
        <end position="165"/>
    </location>
</feature>
<evidence type="ECO:0000256" key="5">
    <source>
        <dbReference type="ARBA" id="ARBA00022475"/>
    </source>
</evidence>
<keyword evidence="15" id="KW-0966">Cell projection</keyword>